<sequence>MHDFDEDLEKCTITQAETDPVREAMRAKVQSDKGIAISYLSPA</sequence>
<gene>
    <name evidence="1" type="ORF">BSOLF_1655</name>
</gene>
<protein>
    <submittedName>
        <fullName evidence="1">Uncharacterized protein</fullName>
    </submittedName>
</protein>
<proteinExistence type="predicted"/>
<accession>A0A2R6Y3S5</accession>
<organism evidence="1 2">
    <name type="scientific">Candidatus Carbonibacillus altaicus</name>
    <dbReference type="NCBI Taxonomy" id="2163959"/>
    <lineage>
        <taxon>Bacteria</taxon>
        <taxon>Bacillati</taxon>
        <taxon>Bacillota</taxon>
        <taxon>Bacilli</taxon>
        <taxon>Bacillales</taxon>
        <taxon>Candidatus Carbonibacillus</taxon>
    </lineage>
</organism>
<name>A0A2R6Y3S5_9BACL</name>
<evidence type="ECO:0000313" key="2">
    <source>
        <dbReference type="Proteomes" id="UP000244338"/>
    </source>
</evidence>
<comment type="caution">
    <text evidence="1">The sequence shown here is derived from an EMBL/GenBank/DDBJ whole genome shotgun (WGS) entry which is preliminary data.</text>
</comment>
<dbReference type="EMBL" id="PEBX01000008">
    <property type="protein sequence ID" value="PTQ57339.1"/>
    <property type="molecule type" value="Genomic_DNA"/>
</dbReference>
<evidence type="ECO:0000313" key="1">
    <source>
        <dbReference type="EMBL" id="PTQ57339.1"/>
    </source>
</evidence>
<dbReference type="Proteomes" id="UP000244338">
    <property type="component" value="Unassembled WGS sequence"/>
</dbReference>
<dbReference type="AlphaFoldDB" id="A0A2R6Y3S5"/>
<reference evidence="2" key="1">
    <citation type="journal article" date="2018" name="Sci. Rep.">
        <title>Lignite coal burning seam in the remote Altai Mountains harbors a hydrogen-driven thermophilic microbial community.</title>
        <authorList>
            <person name="Kadnikov V.V."/>
            <person name="Mardanov A.V."/>
            <person name="Ivasenko D.A."/>
            <person name="Antsiferov D.V."/>
            <person name="Beletsky A.V."/>
            <person name="Karnachuk O.V."/>
            <person name="Ravin N.V."/>
        </authorList>
    </citation>
    <scope>NUCLEOTIDE SEQUENCE [LARGE SCALE GENOMIC DNA]</scope>
</reference>